<dbReference type="EMBL" id="JAPZBR010000006">
    <property type="protein sequence ID" value="KAJ5349280.1"/>
    <property type="molecule type" value="Genomic_DNA"/>
</dbReference>
<comment type="caution">
    <text evidence="3">The sequence shown here is derived from an EMBL/GenBank/DDBJ whole genome shotgun (WGS) entry which is preliminary data.</text>
</comment>
<evidence type="ECO:0000259" key="2">
    <source>
        <dbReference type="PROSITE" id="PS50010"/>
    </source>
</evidence>
<feature type="compositionally biased region" description="Basic residues" evidence="1">
    <location>
        <begin position="783"/>
        <end position="793"/>
    </location>
</feature>
<dbReference type="GO" id="GO:0005085">
    <property type="term" value="F:guanyl-nucleotide exchange factor activity"/>
    <property type="evidence" value="ECO:0007669"/>
    <property type="project" value="InterPro"/>
</dbReference>
<dbReference type="GO" id="GO:0005737">
    <property type="term" value="C:cytoplasm"/>
    <property type="evidence" value="ECO:0007669"/>
    <property type="project" value="TreeGrafter"/>
</dbReference>
<feature type="compositionally biased region" description="Basic and acidic residues" evidence="1">
    <location>
        <begin position="696"/>
        <end position="730"/>
    </location>
</feature>
<dbReference type="PANTHER" id="PTHR12673">
    <property type="entry name" value="FACIOGENITAL DYSPLASIA PROTEIN"/>
    <property type="match status" value="1"/>
</dbReference>
<feature type="region of interest" description="Disordered" evidence="1">
    <location>
        <begin position="689"/>
        <end position="793"/>
    </location>
</feature>
<dbReference type="AlphaFoldDB" id="A0A9W9QWI4"/>
<feature type="domain" description="DH" evidence="2">
    <location>
        <begin position="142"/>
        <end position="386"/>
    </location>
</feature>
<feature type="region of interest" description="Disordered" evidence="1">
    <location>
        <begin position="98"/>
        <end position="139"/>
    </location>
</feature>
<keyword evidence="4" id="KW-1185">Reference proteome</keyword>
<proteinExistence type="predicted"/>
<evidence type="ECO:0000313" key="3">
    <source>
        <dbReference type="EMBL" id="KAJ5349280.1"/>
    </source>
</evidence>
<dbReference type="Proteomes" id="UP001148299">
    <property type="component" value="Unassembled WGS sequence"/>
</dbReference>
<feature type="compositionally biased region" description="Low complexity" evidence="1">
    <location>
        <begin position="115"/>
        <end position="127"/>
    </location>
</feature>
<evidence type="ECO:0000313" key="4">
    <source>
        <dbReference type="Proteomes" id="UP001148299"/>
    </source>
</evidence>
<dbReference type="Gene3D" id="1.20.900.10">
    <property type="entry name" value="Dbl homology (DH) domain"/>
    <property type="match status" value="1"/>
</dbReference>
<accession>A0A9W9QWI4</accession>
<feature type="compositionally biased region" description="Polar residues" evidence="1">
    <location>
        <begin position="98"/>
        <end position="114"/>
    </location>
</feature>
<dbReference type="InterPro" id="IPR051092">
    <property type="entry name" value="FYVE_RhoGEF_PH"/>
</dbReference>
<dbReference type="PANTHER" id="PTHR12673:SF159">
    <property type="entry name" value="LD03170P"/>
    <property type="match status" value="1"/>
</dbReference>
<dbReference type="GO" id="GO:0035556">
    <property type="term" value="P:intracellular signal transduction"/>
    <property type="evidence" value="ECO:0007669"/>
    <property type="project" value="InterPro"/>
</dbReference>
<dbReference type="SMART" id="SM00325">
    <property type="entry name" value="RhoGEF"/>
    <property type="match status" value="1"/>
</dbReference>
<evidence type="ECO:0000256" key="1">
    <source>
        <dbReference type="SAM" id="MobiDB-lite"/>
    </source>
</evidence>
<dbReference type="InterPro" id="IPR001331">
    <property type="entry name" value="GDS_CDC24_CS"/>
</dbReference>
<dbReference type="InterPro" id="IPR000219">
    <property type="entry name" value="DH_dom"/>
</dbReference>
<dbReference type="SUPFAM" id="SSF48065">
    <property type="entry name" value="DBL homology domain (DH-domain)"/>
    <property type="match status" value="1"/>
</dbReference>
<feature type="region of interest" description="Disordered" evidence="1">
    <location>
        <begin position="1"/>
        <end position="81"/>
    </location>
</feature>
<dbReference type="InterPro" id="IPR035899">
    <property type="entry name" value="DBL_dom_sf"/>
</dbReference>
<organism evidence="3 4">
    <name type="scientific">Penicillium brevicompactum</name>
    <dbReference type="NCBI Taxonomy" id="5074"/>
    <lineage>
        <taxon>Eukaryota</taxon>
        <taxon>Fungi</taxon>
        <taxon>Dikarya</taxon>
        <taxon>Ascomycota</taxon>
        <taxon>Pezizomycotina</taxon>
        <taxon>Eurotiomycetes</taxon>
        <taxon>Eurotiomycetidae</taxon>
        <taxon>Eurotiales</taxon>
        <taxon>Aspergillaceae</taxon>
        <taxon>Penicillium</taxon>
    </lineage>
</organism>
<sequence>MAEHTHIERQSLLADENLEDKDQGSGGVTPTDQVPHPFKRWYDSFRPKKHDIPTQRRYVEGWSDSSSHGSHHRRSSVSDSSQFGAVLTASTSVASQSMLQSGTSIPGRTTASVFSESGNSGDSPDPSSSHHLDEATDTRATRRRHILRELVTTECDYVLGLKALTGILTIFNIRRKISDNVQEILHIHEQFLAKLQAASPMSALHAQRASDLEFTSKGISKRLSTNLGSLRGFQQRSLRSRTMKASINQRLKTLTADPTEALDVARSIEELSRSFSAYEEYCANYELFSHDVALLRRKPAEWTIYDRGIEAMAKSVASTERRRHDDSKSMTLNDLLIKPIQRLCKYPLMLQDLLRATPVSDCPSAHDEIQKLLESTRRVVAHVNVATGNPVYKDRISKTMILQQKVDVSKSNHSLQNIYQELGVMTLCGVLHVVYQANTYQATETIVTGEFMVCALFSRYLLFAKGVDDLRRLEAVACVCLDKVKIDALQNGRGLCCYGCMFSWKLLFQHQGASYEFVLSASSAAEEKHWNTEILRVSAALTESAQPRAWAPETHSFSTLLLAPLNQMQYQVSSLARRSCVDATSITCKYQARHVVIKKTHYPRHVEEPVAHAEGEIERPKTPPEGSLVTLAARRIDRIRLERLITDIWPRDLLPTPGMVLGRGDLFRRRPLIGGLNISTAFHRRSASVGFTPRKPSGEVRSEHDGENKEIERSSYGYDGREEKDIEIEPRVPTTPDRTATHRFMGSSKTTSPHSETDGSPDPAQSPKKWPSPKSLFSALAPRKLKKPRSQTE</sequence>
<feature type="compositionally biased region" description="Basic and acidic residues" evidence="1">
    <location>
        <begin position="40"/>
        <end position="59"/>
    </location>
</feature>
<dbReference type="PROSITE" id="PS00741">
    <property type="entry name" value="DH_1"/>
    <property type="match status" value="1"/>
</dbReference>
<dbReference type="Pfam" id="PF00621">
    <property type="entry name" value="RhoGEF"/>
    <property type="match status" value="1"/>
</dbReference>
<gene>
    <name evidence="3" type="ORF">N7541_007007</name>
</gene>
<protein>
    <recommendedName>
        <fullName evidence="2">DH domain-containing protein</fullName>
    </recommendedName>
</protein>
<dbReference type="PROSITE" id="PS50010">
    <property type="entry name" value="DH_2"/>
    <property type="match status" value="1"/>
</dbReference>
<reference evidence="3" key="1">
    <citation type="submission" date="2022-12" db="EMBL/GenBank/DDBJ databases">
        <authorList>
            <person name="Petersen C."/>
        </authorList>
    </citation>
    <scope>NUCLEOTIDE SEQUENCE</scope>
    <source>
        <strain evidence="3">IBT 35675</strain>
    </source>
</reference>
<name>A0A9W9QWI4_PENBR</name>
<reference evidence="3" key="2">
    <citation type="journal article" date="2023" name="IMA Fungus">
        <title>Comparative genomic study of the Penicillium genus elucidates a diverse pangenome and 15 lateral gene transfer events.</title>
        <authorList>
            <person name="Petersen C."/>
            <person name="Sorensen T."/>
            <person name="Nielsen M.R."/>
            <person name="Sondergaard T.E."/>
            <person name="Sorensen J.L."/>
            <person name="Fitzpatrick D.A."/>
            <person name="Frisvad J.C."/>
            <person name="Nielsen K.L."/>
        </authorList>
    </citation>
    <scope>NUCLEOTIDE SEQUENCE</scope>
    <source>
        <strain evidence="3">IBT 35675</strain>
    </source>
</reference>
<feature type="compositionally biased region" description="Basic and acidic residues" evidence="1">
    <location>
        <begin position="128"/>
        <end position="139"/>
    </location>
</feature>